<dbReference type="EMBL" id="AP019620">
    <property type="protein sequence ID" value="BBJ41398.1"/>
    <property type="molecule type" value="Genomic_DNA"/>
</dbReference>
<reference evidence="2 3" key="1">
    <citation type="journal article" date="2020" name="Int. J. Syst. Evol. Microbiol.">
        <title>Reclassification of Streptomyces castelarensis and Streptomyces sporoclivatus as later heterotypic synonyms of Streptomyces antimycoticus.</title>
        <authorList>
            <person name="Komaki H."/>
            <person name="Tamura T."/>
        </authorList>
    </citation>
    <scope>NUCLEOTIDE SEQUENCE [LARGE SCALE GENOMIC DNA]</scope>
    <source>
        <strain evidence="2 3">NBRC 100767</strain>
    </source>
</reference>
<accession>A0A499UNI7</accession>
<feature type="region of interest" description="Disordered" evidence="1">
    <location>
        <begin position="52"/>
        <end position="78"/>
    </location>
</feature>
<dbReference type="Proteomes" id="UP000463951">
    <property type="component" value="Chromosome"/>
</dbReference>
<evidence type="ECO:0000256" key="1">
    <source>
        <dbReference type="SAM" id="MobiDB-lite"/>
    </source>
</evidence>
<dbReference type="AlphaFoldDB" id="A0A499UNI7"/>
<evidence type="ECO:0000313" key="3">
    <source>
        <dbReference type="Proteomes" id="UP000463951"/>
    </source>
</evidence>
<protein>
    <submittedName>
        <fullName evidence="2">Uncharacterized protein</fullName>
    </submittedName>
</protein>
<evidence type="ECO:0000313" key="2">
    <source>
        <dbReference type="EMBL" id="BBJ41398.1"/>
    </source>
</evidence>
<name>A0A499UNI7_9ACTN</name>
<organism evidence="2 3">
    <name type="scientific">Streptomyces antimycoticus</name>
    <dbReference type="NCBI Taxonomy" id="68175"/>
    <lineage>
        <taxon>Bacteria</taxon>
        <taxon>Bacillati</taxon>
        <taxon>Actinomycetota</taxon>
        <taxon>Actinomycetes</taxon>
        <taxon>Kitasatosporales</taxon>
        <taxon>Streptomycetaceae</taxon>
        <taxon>Streptomyces</taxon>
        <taxon>Streptomyces violaceusniger group</taxon>
    </lineage>
</organism>
<proteinExistence type="predicted"/>
<sequence length="78" mass="8054">MTAEVHLRSEVVQVIAVELQSDGAAGLDVGPDVLPCPARGGGLLNQEVQPECGGQVPGQLEGLDPSPRKGKPMLLLSQ</sequence>
<gene>
    <name evidence="2" type="ORF">SSPO_041160</name>
</gene>